<reference evidence="5 6" key="1">
    <citation type="submission" date="2023-03" db="EMBL/GenBank/DDBJ databases">
        <title>Genome sequence of Lichtheimia ornata CBS 291.66.</title>
        <authorList>
            <person name="Mohabir J.T."/>
            <person name="Shea T.P."/>
            <person name="Kurbessoian T."/>
            <person name="Berby B."/>
            <person name="Fontaine J."/>
            <person name="Livny J."/>
            <person name="Gnirke A."/>
            <person name="Stajich J.E."/>
            <person name="Cuomo C.A."/>
        </authorList>
    </citation>
    <scope>NUCLEOTIDE SEQUENCE [LARGE SCALE GENOMIC DNA]</scope>
    <source>
        <strain evidence="5">CBS 291.66</strain>
    </source>
</reference>
<keyword evidence="6" id="KW-1185">Reference proteome</keyword>
<comment type="similarity">
    <text evidence="1">Belongs to the methyltransferase superfamily.</text>
</comment>
<evidence type="ECO:0000256" key="1">
    <source>
        <dbReference type="ARBA" id="ARBA00008361"/>
    </source>
</evidence>
<evidence type="ECO:0000259" key="4">
    <source>
        <dbReference type="Pfam" id="PF13847"/>
    </source>
</evidence>
<dbReference type="GO" id="GO:0032259">
    <property type="term" value="P:methylation"/>
    <property type="evidence" value="ECO:0007669"/>
    <property type="project" value="UniProtKB-KW"/>
</dbReference>
<dbReference type="InterPro" id="IPR051419">
    <property type="entry name" value="Lys/N-term_MeTrsfase_sf"/>
</dbReference>
<dbReference type="PANTHER" id="PTHR12176:SF80">
    <property type="entry name" value="EEF1A LYSINE METHYLTRANSFERASE 4"/>
    <property type="match status" value="1"/>
</dbReference>
<evidence type="ECO:0000313" key="5">
    <source>
        <dbReference type="EMBL" id="KAJ8653677.1"/>
    </source>
</evidence>
<dbReference type="GeneID" id="83218118"/>
<evidence type="ECO:0000256" key="3">
    <source>
        <dbReference type="ARBA" id="ARBA00022679"/>
    </source>
</evidence>
<dbReference type="PANTHER" id="PTHR12176">
    <property type="entry name" value="SAM-DEPENDENT METHYLTRANSFERASE SUPERFAMILY PROTEIN"/>
    <property type="match status" value="1"/>
</dbReference>
<proteinExistence type="inferred from homology"/>
<dbReference type="InterPro" id="IPR029063">
    <property type="entry name" value="SAM-dependent_MTases_sf"/>
</dbReference>
<dbReference type="FunFam" id="3.40.50.150:FF:000217">
    <property type="entry name" value="Methyltransferase protein 13"/>
    <property type="match status" value="1"/>
</dbReference>
<dbReference type="SUPFAM" id="SSF53335">
    <property type="entry name" value="S-adenosyl-L-methionine-dependent methyltransferases"/>
    <property type="match status" value="1"/>
</dbReference>
<dbReference type="GO" id="GO:0008168">
    <property type="term" value="F:methyltransferase activity"/>
    <property type="evidence" value="ECO:0007669"/>
    <property type="project" value="UniProtKB-KW"/>
</dbReference>
<name>A0AAD7XXK3_9FUNG</name>
<keyword evidence="2" id="KW-0489">Methyltransferase</keyword>
<dbReference type="AlphaFoldDB" id="A0AAD7XXK3"/>
<dbReference type="Proteomes" id="UP001234581">
    <property type="component" value="Unassembled WGS sequence"/>
</dbReference>
<dbReference type="CDD" id="cd02440">
    <property type="entry name" value="AdoMet_MTases"/>
    <property type="match status" value="1"/>
</dbReference>
<evidence type="ECO:0000256" key="2">
    <source>
        <dbReference type="ARBA" id="ARBA00022603"/>
    </source>
</evidence>
<accession>A0AAD7XXK3</accession>
<evidence type="ECO:0000313" key="6">
    <source>
        <dbReference type="Proteomes" id="UP001234581"/>
    </source>
</evidence>
<dbReference type="RefSeq" id="XP_058338591.1">
    <property type="nucleotide sequence ID" value="XM_058490693.1"/>
</dbReference>
<dbReference type="Pfam" id="PF13847">
    <property type="entry name" value="Methyltransf_31"/>
    <property type="match status" value="1"/>
</dbReference>
<keyword evidence="3" id="KW-0808">Transferase</keyword>
<protein>
    <recommendedName>
        <fullName evidence="4">Methyltransferase domain-containing protein</fullName>
    </recommendedName>
</protein>
<dbReference type="InterPro" id="IPR025714">
    <property type="entry name" value="Methyltranfer_dom"/>
</dbReference>
<feature type="domain" description="Methyltransferase" evidence="4">
    <location>
        <begin position="55"/>
        <end position="175"/>
    </location>
</feature>
<dbReference type="Gene3D" id="3.40.50.150">
    <property type="entry name" value="Vaccinia Virus protein VP39"/>
    <property type="match status" value="1"/>
</dbReference>
<dbReference type="EMBL" id="JARTCD010000074">
    <property type="protein sequence ID" value="KAJ8653677.1"/>
    <property type="molecule type" value="Genomic_DNA"/>
</dbReference>
<sequence length="212" mass="24613">MVASTSLDVVPDDPTAYKTQAYWEDRYKNEDAETTFDWFKTYSDLKPLLDEQIKNKDASILMLGCGNSTLGEDMYKDGYKNITNIDYSATVIENMKKRCADMPEMKWLEMDIRDLKFPDQSFDVVIDKGTMDALMCDRGDVWDPSPELIADVKGEVDEVERVTKVGGVFLYITFGQPHFRKRHLARDCWDIEIKTLGEAFHYFFYIMRKKSA</sequence>
<organism evidence="5 6">
    <name type="scientific">Lichtheimia ornata</name>
    <dbReference type="NCBI Taxonomy" id="688661"/>
    <lineage>
        <taxon>Eukaryota</taxon>
        <taxon>Fungi</taxon>
        <taxon>Fungi incertae sedis</taxon>
        <taxon>Mucoromycota</taxon>
        <taxon>Mucoromycotina</taxon>
        <taxon>Mucoromycetes</taxon>
        <taxon>Mucorales</taxon>
        <taxon>Lichtheimiaceae</taxon>
        <taxon>Lichtheimia</taxon>
    </lineage>
</organism>
<gene>
    <name evidence="5" type="ORF">O0I10_010715</name>
</gene>
<comment type="caution">
    <text evidence="5">The sequence shown here is derived from an EMBL/GenBank/DDBJ whole genome shotgun (WGS) entry which is preliminary data.</text>
</comment>